<dbReference type="RefSeq" id="XP_030847287.1">
    <property type="nucleotide sequence ID" value="XM_030991427.1"/>
</dbReference>
<feature type="region of interest" description="Disordered" evidence="5">
    <location>
        <begin position="331"/>
        <end position="378"/>
    </location>
</feature>
<dbReference type="InterPro" id="IPR036872">
    <property type="entry name" value="CH_dom_sf"/>
</dbReference>
<dbReference type="Pfam" id="PF00307">
    <property type="entry name" value="CH"/>
    <property type="match status" value="1"/>
</dbReference>
<feature type="compositionally biased region" description="Low complexity" evidence="5">
    <location>
        <begin position="122"/>
        <end position="140"/>
    </location>
</feature>
<feature type="compositionally biased region" description="Low complexity" evidence="5">
    <location>
        <begin position="174"/>
        <end position="184"/>
    </location>
</feature>
<evidence type="ECO:0000256" key="5">
    <source>
        <dbReference type="SAM" id="MobiDB-lite"/>
    </source>
</evidence>
<dbReference type="OrthoDB" id="21607at2759"/>
<name>A0A7M7P7M4_STRPU</name>
<keyword evidence="3" id="KW-0967">Endosome</keyword>
<reference evidence="7" key="2">
    <citation type="submission" date="2021-01" db="UniProtKB">
        <authorList>
            <consortium name="EnsemblMetazoa"/>
        </authorList>
    </citation>
    <scope>IDENTIFICATION</scope>
</reference>
<dbReference type="Proteomes" id="UP000007110">
    <property type="component" value="Unassembled WGS sequence"/>
</dbReference>
<proteinExistence type="predicted"/>
<sequence length="518" mass="57764">MRGKENTRPTTVCEGRLARQASPNGPGVSALREKFGAKATGTPCRPVSYPASRLQNESPTAELRQPVHRKSFGFNRLEETPQKQTGKNRNADGNVSALKQKFGGTHAASPPSPTRTQNTSFVTPTTKAVATPATKTVATPSKFGAVANKWQPKQSSTPSDTKTTSRNHNDHAVTPTTTTTTTTTGISALRNRFNSNSDDATSVKPAGQTNITPDKKRKKADDEKRAEEQIEKENEKNRSPRKHWRNWSPKKEQNTPIREASPTKETSPRKRKSVFNNITRSKSKHDNKDEVEESPLITTRIVDNKAEEAEKERARQLISNRTSALIYGVKPTPQTITPSRVQFEESVPKRTRRDDSPKERPKTEYNFQNVSPPRPKSMADTNQLFSSPGNISNMTPVKGTNIIKNPTTKTQRLLQWCQIHTQGYDGVCVSNFHSSWADGLAFCALVNKFVPNAFDFNTLNSNNRSHNFDLAFSSAEKYANVPRLLDTKDMIEMGDKPDWKCVFTYMTSLYAGLNKLAN</sequence>
<feature type="compositionally biased region" description="Basic and acidic residues" evidence="5">
    <location>
        <begin position="219"/>
        <end position="238"/>
    </location>
</feature>
<dbReference type="Gene3D" id="1.10.418.10">
    <property type="entry name" value="Calponin-like domain"/>
    <property type="match status" value="1"/>
</dbReference>
<keyword evidence="2" id="KW-0597">Phosphoprotein</keyword>
<evidence type="ECO:0000256" key="1">
    <source>
        <dbReference type="ARBA" id="ARBA00004177"/>
    </source>
</evidence>
<dbReference type="GeneID" id="590168"/>
<accession>A0A7M7P7M4</accession>
<dbReference type="FunFam" id="1.10.418.10:FF:000023">
    <property type="entry name" value="EH domain-binding protein 1 isoform X1"/>
    <property type="match status" value="1"/>
</dbReference>
<evidence type="ECO:0000256" key="4">
    <source>
        <dbReference type="ARBA" id="ARBA00023054"/>
    </source>
</evidence>
<evidence type="ECO:0000256" key="2">
    <source>
        <dbReference type="ARBA" id="ARBA00022553"/>
    </source>
</evidence>
<dbReference type="GO" id="GO:0005768">
    <property type="term" value="C:endosome"/>
    <property type="evidence" value="ECO:0007669"/>
    <property type="project" value="UniProtKB-SubCell"/>
</dbReference>
<feature type="domain" description="Calponin-homology (CH)" evidence="6">
    <location>
        <begin position="407"/>
        <end position="514"/>
    </location>
</feature>
<feature type="compositionally biased region" description="Polar residues" evidence="5">
    <location>
        <begin position="82"/>
        <end position="93"/>
    </location>
</feature>
<dbReference type="EnsemblMetazoa" id="XM_030991427">
    <property type="protein sequence ID" value="XP_030847287"/>
    <property type="gene ID" value="LOC590168"/>
</dbReference>
<keyword evidence="8" id="KW-1185">Reference proteome</keyword>
<dbReference type="InParanoid" id="A0A7M7P7M4"/>
<dbReference type="InterPro" id="IPR050540">
    <property type="entry name" value="F-actin_Monoox_Mical"/>
</dbReference>
<evidence type="ECO:0000256" key="3">
    <source>
        <dbReference type="ARBA" id="ARBA00022753"/>
    </source>
</evidence>
<dbReference type="PANTHER" id="PTHR23167">
    <property type="entry name" value="CALPONIN HOMOLOGY DOMAIN-CONTAINING PROTEIN DDB_G0272472-RELATED"/>
    <property type="match status" value="1"/>
</dbReference>
<evidence type="ECO:0000313" key="7">
    <source>
        <dbReference type="EnsemblMetazoa" id="XP_030847287"/>
    </source>
</evidence>
<feature type="compositionally biased region" description="Basic and acidic residues" evidence="5">
    <location>
        <begin position="342"/>
        <end position="363"/>
    </location>
</feature>
<organism evidence="7 8">
    <name type="scientific">Strongylocentrotus purpuratus</name>
    <name type="common">Purple sea urchin</name>
    <dbReference type="NCBI Taxonomy" id="7668"/>
    <lineage>
        <taxon>Eukaryota</taxon>
        <taxon>Metazoa</taxon>
        <taxon>Echinodermata</taxon>
        <taxon>Eleutherozoa</taxon>
        <taxon>Echinozoa</taxon>
        <taxon>Echinoidea</taxon>
        <taxon>Euechinoidea</taxon>
        <taxon>Echinacea</taxon>
        <taxon>Camarodonta</taxon>
        <taxon>Echinidea</taxon>
        <taxon>Strongylocentrotidae</taxon>
        <taxon>Strongylocentrotus</taxon>
    </lineage>
</organism>
<protein>
    <recommendedName>
        <fullName evidence="6">Calponin-homology (CH) domain-containing protein</fullName>
    </recommendedName>
</protein>
<dbReference type="PANTHER" id="PTHR23167:SF46">
    <property type="entry name" value="EPS15 HOMOLOGY DOMAIN CONTAINING PROTEIN-BINDING PROTEIN 1, ISOFORM F"/>
    <property type="match status" value="1"/>
</dbReference>
<dbReference type="InterPro" id="IPR001715">
    <property type="entry name" value="CH_dom"/>
</dbReference>
<dbReference type="KEGG" id="spu:590168"/>
<dbReference type="PROSITE" id="PS50021">
    <property type="entry name" value="CH"/>
    <property type="match status" value="1"/>
</dbReference>
<comment type="subcellular location">
    <subcellularLocation>
        <location evidence="1">Endosome</location>
    </subcellularLocation>
</comment>
<evidence type="ECO:0000259" key="6">
    <source>
        <dbReference type="PROSITE" id="PS50021"/>
    </source>
</evidence>
<evidence type="ECO:0000313" key="8">
    <source>
        <dbReference type="Proteomes" id="UP000007110"/>
    </source>
</evidence>
<dbReference type="OMA" id="KDMIEMG"/>
<dbReference type="SUPFAM" id="SSF47576">
    <property type="entry name" value="Calponin-homology domain, CH-domain"/>
    <property type="match status" value="1"/>
</dbReference>
<keyword evidence="4" id="KW-0175">Coiled coil</keyword>
<dbReference type="SMART" id="SM00033">
    <property type="entry name" value="CH"/>
    <property type="match status" value="1"/>
</dbReference>
<feature type="region of interest" description="Disordered" evidence="5">
    <location>
        <begin position="36"/>
        <end position="292"/>
    </location>
</feature>
<dbReference type="AlphaFoldDB" id="A0A7M7P7M4"/>
<reference evidence="8" key="1">
    <citation type="submission" date="2015-02" db="EMBL/GenBank/DDBJ databases">
        <title>Genome sequencing for Strongylocentrotus purpuratus.</title>
        <authorList>
            <person name="Murali S."/>
            <person name="Liu Y."/>
            <person name="Vee V."/>
            <person name="English A."/>
            <person name="Wang M."/>
            <person name="Skinner E."/>
            <person name="Han Y."/>
            <person name="Muzny D.M."/>
            <person name="Worley K.C."/>
            <person name="Gibbs R.A."/>
        </authorList>
    </citation>
    <scope>NUCLEOTIDE SEQUENCE</scope>
</reference>
<feature type="compositionally biased region" description="Polar residues" evidence="5">
    <location>
        <begin position="151"/>
        <end position="166"/>
    </location>
</feature>